<sequence length="58" mass="6626">MVIPRSLKILTMKAFRELHYVDDRDEDTEVKVLGESSRKVPDFVDLDGSEKDEELSGS</sequence>
<accession>A0AAW2UTX5</accession>
<reference evidence="1" key="2">
    <citation type="journal article" date="2024" name="Plant">
        <title>Genomic evolution and insights into agronomic trait innovations of Sesamum species.</title>
        <authorList>
            <person name="Miao H."/>
            <person name="Wang L."/>
            <person name="Qu L."/>
            <person name="Liu H."/>
            <person name="Sun Y."/>
            <person name="Le M."/>
            <person name="Wang Q."/>
            <person name="Wei S."/>
            <person name="Zheng Y."/>
            <person name="Lin W."/>
            <person name="Duan Y."/>
            <person name="Cao H."/>
            <person name="Xiong S."/>
            <person name="Wang X."/>
            <person name="Wei L."/>
            <person name="Li C."/>
            <person name="Ma Q."/>
            <person name="Ju M."/>
            <person name="Zhao R."/>
            <person name="Li G."/>
            <person name="Mu C."/>
            <person name="Tian Q."/>
            <person name="Mei H."/>
            <person name="Zhang T."/>
            <person name="Gao T."/>
            <person name="Zhang H."/>
        </authorList>
    </citation>
    <scope>NUCLEOTIDE SEQUENCE</scope>
    <source>
        <strain evidence="1">KEN1</strain>
    </source>
</reference>
<reference evidence="1" key="1">
    <citation type="submission" date="2020-06" db="EMBL/GenBank/DDBJ databases">
        <authorList>
            <person name="Li T."/>
            <person name="Hu X."/>
            <person name="Zhang T."/>
            <person name="Song X."/>
            <person name="Zhang H."/>
            <person name="Dai N."/>
            <person name="Sheng W."/>
            <person name="Hou X."/>
            <person name="Wei L."/>
        </authorList>
    </citation>
    <scope>NUCLEOTIDE SEQUENCE</scope>
    <source>
        <strain evidence="1">KEN1</strain>
        <tissue evidence="1">Leaf</tissue>
    </source>
</reference>
<organism evidence="1">
    <name type="scientific">Sesamum latifolium</name>
    <dbReference type="NCBI Taxonomy" id="2727402"/>
    <lineage>
        <taxon>Eukaryota</taxon>
        <taxon>Viridiplantae</taxon>
        <taxon>Streptophyta</taxon>
        <taxon>Embryophyta</taxon>
        <taxon>Tracheophyta</taxon>
        <taxon>Spermatophyta</taxon>
        <taxon>Magnoliopsida</taxon>
        <taxon>eudicotyledons</taxon>
        <taxon>Gunneridae</taxon>
        <taxon>Pentapetalae</taxon>
        <taxon>asterids</taxon>
        <taxon>lamiids</taxon>
        <taxon>Lamiales</taxon>
        <taxon>Pedaliaceae</taxon>
        <taxon>Sesamum</taxon>
    </lineage>
</organism>
<proteinExistence type="predicted"/>
<name>A0AAW2UTX5_9LAMI</name>
<evidence type="ECO:0000313" key="1">
    <source>
        <dbReference type="EMBL" id="KAL0420458.1"/>
    </source>
</evidence>
<protein>
    <submittedName>
        <fullName evidence="1">Uncharacterized protein</fullName>
    </submittedName>
</protein>
<gene>
    <name evidence="1" type="ORF">Slati_3068700</name>
</gene>
<dbReference type="AlphaFoldDB" id="A0AAW2UTX5"/>
<dbReference type="EMBL" id="JACGWN010000011">
    <property type="protein sequence ID" value="KAL0420458.1"/>
    <property type="molecule type" value="Genomic_DNA"/>
</dbReference>
<comment type="caution">
    <text evidence="1">The sequence shown here is derived from an EMBL/GenBank/DDBJ whole genome shotgun (WGS) entry which is preliminary data.</text>
</comment>